<evidence type="ECO:0000256" key="1">
    <source>
        <dbReference type="ARBA" id="ARBA00022729"/>
    </source>
</evidence>
<evidence type="ECO:0000259" key="2">
    <source>
        <dbReference type="SMART" id="SM00062"/>
    </source>
</evidence>
<dbReference type="InterPro" id="IPR001638">
    <property type="entry name" value="Solute-binding_3/MltF_N"/>
</dbReference>
<dbReference type="KEGG" id="amah:DLM_0963"/>
<reference evidence="3 4" key="2">
    <citation type="journal article" date="2017" name="Genome Announc.">
        <title>Draft genome sequence of Aquitalea magnusonii strain H3, a plant growth-promoting bacterium of duckweed Lemna minor.</title>
        <authorList>
            <person name="Ishizawa H."/>
            <person name="Kuroda M."/>
            <person name="Ike M."/>
        </authorList>
    </citation>
    <scope>NUCLEOTIDE SEQUENCE [LARGE SCALE GENOMIC DNA]</scope>
    <source>
        <strain evidence="3 4">H3</strain>
    </source>
</reference>
<reference evidence="4" key="1">
    <citation type="journal article" date="2017" name="Biotechnol. Biofuels">
        <title>Evaluation of environmental bacterial communities as a factor affecting the growth of duckweed Lemna minor.</title>
        <authorList>
            <person name="Ishizawa H."/>
            <person name="Kuroda M."/>
            <person name="Morikawa M."/>
            <person name="Ike M."/>
        </authorList>
    </citation>
    <scope>NUCLEOTIDE SEQUENCE [LARGE SCALE GENOMIC DNA]</scope>
    <source>
        <strain evidence="4">H3</strain>
    </source>
</reference>
<accession>A0A3G9GCS8</accession>
<evidence type="ECO:0000313" key="3">
    <source>
        <dbReference type="EMBL" id="BBF84603.1"/>
    </source>
</evidence>
<evidence type="ECO:0000313" key="4">
    <source>
        <dbReference type="Proteomes" id="UP000198290"/>
    </source>
</evidence>
<dbReference type="PANTHER" id="PTHR35936:SF25">
    <property type="entry name" value="ABC TRANSPORTER SUBSTRATE-BINDING PROTEIN"/>
    <property type="match status" value="1"/>
</dbReference>
<dbReference type="AlphaFoldDB" id="A0A3G9GCS8"/>
<name>A0A3G9GCS8_9NEIS</name>
<keyword evidence="1" id="KW-0732">Signal</keyword>
<dbReference type="EMBL" id="AP018823">
    <property type="protein sequence ID" value="BBF84603.1"/>
    <property type="molecule type" value="Genomic_DNA"/>
</dbReference>
<dbReference type="SUPFAM" id="SSF53850">
    <property type="entry name" value="Periplasmic binding protein-like II"/>
    <property type="match status" value="1"/>
</dbReference>
<dbReference type="SMART" id="SM00062">
    <property type="entry name" value="PBPb"/>
    <property type="match status" value="1"/>
</dbReference>
<dbReference type="Pfam" id="PF00497">
    <property type="entry name" value="SBP_bac_3"/>
    <property type="match status" value="1"/>
</dbReference>
<keyword evidence="4" id="KW-1185">Reference proteome</keyword>
<reference evidence="4" key="3">
    <citation type="journal article" date="2017" name="Plant Physiol. Biochem.">
        <title>Differential oxidative and antioxidative response of duckweed Lemna minor toward plant growth promoting/inhibiting bacteria.</title>
        <authorList>
            <person name="Ishizawa H."/>
            <person name="Kuroda M."/>
            <person name="Morikawa M."/>
            <person name="Ike M."/>
        </authorList>
    </citation>
    <scope>NUCLEOTIDE SEQUENCE [LARGE SCALE GENOMIC DNA]</scope>
    <source>
        <strain evidence="4">H3</strain>
    </source>
</reference>
<feature type="domain" description="Solute-binding protein family 3/N-terminal" evidence="2">
    <location>
        <begin position="19"/>
        <end position="240"/>
    </location>
</feature>
<dbReference type="Gene3D" id="3.40.190.10">
    <property type="entry name" value="Periplasmic binding protein-like II"/>
    <property type="match status" value="2"/>
</dbReference>
<dbReference type="PANTHER" id="PTHR35936">
    <property type="entry name" value="MEMBRANE-BOUND LYTIC MUREIN TRANSGLYCOSYLASE F"/>
    <property type="match status" value="1"/>
</dbReference>
<protein>
    <submittedName>
        <fullName evidence="3">ABC-type amino acid transport/signal transduction system, periplasmic component</fullName>
    </submittedName>
</protein>
<organism evidence="3 4">
    <name type="scientific">Aquitalea magnusonii</name>
    <dbReference type="NCBI Taxonomy" id="332411"/>
    <lineage>
        <taxon>Bacteria</taxon>
        <taxon>Pseudomonadati</taxon>
        <taxon>Pseudomonadota</taxon>
        <taxon>Betaproteobacteria</taxon>
        <taxon>Neisseriales</taxon>
        <taxon>Chromobacteriaceae</taxon>
        <taxon>Aquitalea</taxon>
    </lineage>
</organism>
<dbReference type="Proteomes" id="UP000198290">
    <property type="component" value="Chromosome"/>
</dbReference>
<dbReference type="STRING" id="332411.VI06_18760"/>
<proteinExistence type="predicted"/>
<gene>
    <name evidence="3" type="ORF">DLM_0963</name>
</gene>
<sequence>MLASQPALAVTGSSSHAVVLQIGFGSNKPPYVFESERRGLEVDLIVAAARRAGMEVQPFFAPMERLQSMLQQGRLDGIATTNPYSKLKAYFSQPYLEYHNVAVALTQRKLVLHDISDLSRYAVSTFQRARQLLGPQFEAMASSNPRYREEGDQQVRNQLLYAGRVDVIVGDWRIISYFNQQLPPELVARQPITVYPLFAPTPYQMAFRHQWQRDNFDRGLQLLRQSGGYHEIETRYQNVQAAPHL</sequence>